<dbReference type="Pfam" id="PF02801">
    <property type="entry name" value="Ketoacyl-synt_C"/>
    <property type="match status" value="3"/>
</dbReference>
<dbReference type="PROSITE" id="PS00606">
    <property type="entry name" value="KS3_1"/>
    <property type="match status" value="3"/>
</dbReference>
<feature type="active site" description="Proton acceptor; for dehydratase activity" evidence="9">
    <location>
        <position position="23"/>
    </location>
</feature>
<evidence type="ECO:0000256" key="7">
    <source>
        <dbReference type="ARBA" id="ARBA00022737"/>
    </source>
</evidence>
<dbReference type="InterPro" id="IPR042104">
    <property type="entry name" value="PKS_dehydratase_sf"/>
</dbReference>
<dbReference type="SUPFAM" id="SSF51735">
    <property type="entry name" value="NAD(P)-binding Rossmann-fold domains"/>
    <property type="match status" value="3"/>
</dbReference>
<dbReference type="PROSITE" id="PS52019">
    <property type="entry name" value="PKS_MFAS_DH"/>
    <property type="match status" value="1"/>
</dbReference>
<keyword evidence="5" id="KW-0597">Phosphoprotein</keyword>
<dbReference type="SUPFAM" id="SSF47336">
    <property type="entry name" value="ACP-like"/>
    <property type="match status" value="4"/>
</dbReference>
<dbReference type="Pfam" id="PF08659">
    <property type="entry name" value="KR"/>
    <property type="match status" value="1"/>
</dbReference>
<dbReference type="SMART" id="SM00825">
    <property type="entry name" value="PKS_KS"/>
    <property type="match status" value="3"/>
</dbReference>
<proteinExistence type="predicted"/>
<dbReference type="InterPro" id="IPR020807">
    <property type="entry name" value="PKS_DH"/>
</dbReference>
<dbReference type="Gene3D" id="3.10.129.110">
    <property type="entry name" value="Polyketide synthase dehydratase"/>
    <property type="match status" value="1"/>
</dbReference>
<dbReference type="InterPro" id="IPR057326">
    <property type="entry name" value="KR_dom"/>
</dbReference>
<keyword evidence="4" id="KW-0963">Cytoplasm</keyword>
<dbReference type="PROSITE" id="PS52004">
    <property type="entry name" value="KS3_2"/>
    <property type="match status" value="3"/>
</dbReference>
<feature type="region of interest" description="N-terminal hotdog fold" evidence="9">
    <location>
        <begin position="1"/>
        <end position="117"/>
    </location>
</feature>
<feature type="compositionally biased region" description="Polar residues" evidence="10">
    <location>
        <begin position="480"/>
        <end position="493"/>
    </location>
</feature>
<reference evidence="14 15" key="1">
    <citation type="submission" date="2020-10" db="EMBL/GenBank/DDBJ databases">
        <title>Identification of Nocardia species via Next-generation sequencing and recognition of intraspecies genetic diversity.</title>
        <authorList>
            <person name="Li P."/>
            <person name="Li P."/>
            <person name="Lu B."/>
        </authorList>
    </citation>
    <scope>NUCLEOTIDE SEQUENCE [LARGE SCALE GENOMIC DNA]</scope>
    <source>
        <strain evidence="14 15">BJ06-0157</strain>
    </source>
</reference>
<feature type="region of interest" description="Disordered" evidence="10">
    <location>
        <begin position="3784"/>
        <end position="3815"/>
    </location>
</feature>
<evidence type="ECO:0000256" key="1">
    <source>
        <dbReference type="ARBA" id="ARBA00004496"/>
    </source>
</evidence>
<gene>
    <name evidence="14" type="ORF">IU459_23310</name>
</gene>
<feature type="region of interest" description="C-terminal hotdog fold" evidence="9">
    <location>
        <begin position="130"/>
        <end position="276"/>
    </location>
</feature>
<dbReference type="InterPro" id="IPR009081">
    <property type="entry name" value="PP-bd_ACP"/>
</dbReference>
<evidence type="ECO:0000256" key="5">
    <source>
        <dbReference type="ARBA" id="ARBA00022553"/>
    </source>
</evidence>
<protein>
    <submittedName>
        <fullName evidence="14">SDR family NAD(P)-dependent oxidoreductase</fullName>
    </submittedName>
</protein>
<feature type="region of interest" description="Disordered" evidence="10">
    <location>
        <begin position="297"/>
        <end position="342"/>
    </location>
</feature>
<evidence type="ECO:0000313" key="15">
    <source>
        <dbReference type="Proteomes" id="UP000702209"/>
    </source>
</evidence>
<feature type="region of interest" description="Disordered" evidence="10">
    <location>
        <begin position="2912"/>
        <end position="2937"/>
    </location>
</feature>
<evidence type="ECO:0000256" key="4">
    <source>
        <dbReference type="ARBA" id="ARBA00022490"/>
    </source>
</evidence>
<dbReference type="Pfam" id="PF00109">
    <property type="entry name" value="ketoacyl-synt"/>
    <property type="match status" value="3"/>
</dbReference>
<dbReference type="Gene3D" id="3.40.50.720">
    <property type="entry name" value="NAD(P)-binding Rossmann-like Domain"/>
    <property type="match status" value="2"/>
</dbReference>
<dbReference type="InterPro" id="IPR036736">
    <property type="entry name" value="ACP-like_sf"/>
</dbReference>
<feature type="region of interest" description="Disordered" evidence="10">
    <location>
        <begin position="2032"/>
        <end position="2070"/>
    </location>
</feature>
<keyword evidence="6" id="KW-0808">Transferase</keyword>
<feature type="compositionally biased region" description="Low complexity" evidence="10">
    <location>
        <begin position="536"/>
        <end position="556"/>
    </location>
</feature>
<evidence type="ECO:0000256" key="6">
    <source>
        <dbReference type="ARBA" id="ARBA00022679"/>
    </source>
</evidence>
<dbReference type="InterPro" id="IPR020841">
    <property type="entry name" value="PKS_Beta-ketoAc_synthase_dom"/>
</dbReference>
<dbReference type="PANTHER" id="PTHR43775:SF37">
    <property type="entry name" value="SI:DKEY-61P9.11"/>
    <property type="match status" value="1"/>
</dbReference>
<feature type="compositionally biased region" description="Polar residues" evidence="10">
    <location>
        <begin position="3791"/>
        <end position="3800"/>
    </location>
</feature>
<feature type="compositionally biased region" description="Low complexity" evidence="10">
    <location>
        <begin position="2244"/>
        <end position="2273"/>
    </location>
</feature>
<comment type="pathway">
    <text evidence="2">Antibiotic biosynthesis.</text>
</comment>
<feature type="compositionally biased region" description="Low complexity" evidence="10">
    <location>
        <begin position="512"/>
        <end position="524"/>
    </location>
</feature>
<feature type="region of interest" description="Disordered" evidence="10">
    <location>
        <begin position="3116"/>
        <end position="3137"/>
    </location>
</feature>
<keyword evidence="7" id="KW-0677">Repeat</keyword>
<feature type="domain" description="Carrier" evidence="11">
    <location>
        <begin position="2166"/>
        <end position="2243"/>
    </location>
</feature>
<dbReference type="InterPro" id="IPR020806">
    <property type="entry name" value="PKS_PP-bd"/>
</dbReference>
<keyword evidence="15" id="KW-1185">Reference proteome</keyword>
<dbReference type="SMART" id="SM01294">
    <property type="entry name" value="PKS_PP_betabranch"/>
    <property type="match status" value="2"/>
</dbReference>
<dbReference type="InterPro" id="IPR049552">
    <property type="entry name" value="PKS_DH_N"/>
</dbReference>
<sequence>MRGIDLDSFATTLHADDPVVRDHRVHGVRILPGVVYLDMILRAAMAAGYQPADLTIREALFQRPVALAEDGAVRIAFRVDRPTGRIAIDVQRLDHAGAPYGPVDPVAECVLVQSDTPDEPPASDTAAGSTQVRGMAEMYAQSGSRGIEHRDFMRATGHFTRSGDIVTATMGLGPEAAAHLPGFLLHPTFLDASTIVPFVDPQRLGADDDSAFIPIYFGDVHAWRATPEEVFVRASVRGGHGGDLLEADVALYAPDGSPVVRYRLTSKRVRGSADIQRLLTPAEGTAPPVSHDAVRARAAAAQYDPAATGPAPAAQYGPPATSPAPAAQYGPPATSPAPAASADDPQALISADLAALVAVELGADASGIATDVGFYELGLDSGRLLRLTAELEGRVGEPLYPTLLFEYQTIDALAGHLAETVGAKYRADAATAVPATTASQPGPGASTAEFATQSTELGSAPQVAAPATGSTDPGPAPYASTPTGSNELGTTPQAVIPAAGSSDPGPAPYAPTPTTGSTGLGSAPQAVTPPIRSTDPGPATAGARAAVQQAATPTAASTEIGSAPQAGAPKAGSTEFRSAPHPTAPIAEPPFASSRTVDPTAAAGDELVTFGFDWEPDTIARSRREATSLLVFDTTDHPYRHAGAAAVVRVRPGDEFFSAASDFVVNPADPRHMGLLVEQLMARGLRFDATLYLWPDSIGDDDSRDLIERVYLPLRDLVRATAGVSEPPVRLVLAVTRATPAGELSCALLGGFARTLRLEQPQPILRAVQCEPEAAIDDIVAAELGVEERHPAAEIRYRAGRREIRLPRLRTDPTGAAGDRVLRTGSVVVVTGGFGGIARHLARRLATDYGARLVLVSRRPLDAAAADLLAELNDLGAEAVHVRADVSIAEDAERVAAIAHATFGPVDVLYHGAGQLRDGLVSGTGRDEAVSVLAPKVHGVRHLTRALPEARLTVLFSSISAVIGNPGQADYAAANRYLDVFAEQRDQAGTRTVSVNWPLWADGGMHPPAEQIAALRRAGIGLLPTATGLDLLLSCAALDRAQLAAVWGDPEVVRARLRPAASPASTSVESVAASERPAPARPTGVGEPIAIVGISGRYPHADDLDEFWRNLRDGHDAVGPVPAERWWLTAARDTPGAPPMTGGFLREVGGFDPQFFRIPPVQAPLLDPQERLFLQQAYAALEHAGYHHTDPTVRDRRVGVFVGATWSDYRLLGVEATRDGDPVAVASIPSSIANRTSYTLGLGGPSLTVDTACSASLTALHLARRSMLDGECDAAIVGGVNLLLHEDKFLLLSSLGMMSDSGRCRPFAASADGYVPGEGVGALYLKPLAAARADGDTIHGLILGSAVNHGGQTSGYSVPHPGAQAEVITEALRAAGVDPAAVDYLEAHGTGTPLGDPIEIAGLAATFGRSDGTGRSRALGSTKSNIGHLEAAAGVAGLTRVLLQMRHGRIAPTLHAAQVNPAIAFNSVPFHLPRELEDWPRRTVDGVTMPRHAGVSAFGAGGANAHVVLAEFVDDRARSRVPGGSEIFVLSARTAAQLRRYAEIMAQHFRTLDPDDFADAVRTLQVGRPALAHRLAVVASSPSAVADALDQFRTDQLGPVVTGTVDAQTRPLFGPPASDQDLARQWVAGADIDWRDRGGPERRIPLPGYPFDRTDYWIITPPRSGFDSAVAQFEAATGPAGIVEPGKPELGRYAAMLLFATLAGMGLTPGEWTAESMDAALGVRPEFARLRTSCLDILLRHGLVRSQQGSIVVPGPPPGTSGMRADLLARFPETEAYVALLDACLAAYPRVLRGELSATEVLFPGGDLGLVGAVYRGNAAYDFTNGLLAELVSALAQQRGTARPLRVVEIGAGTGGSTHAVLAALADRGIAYEYHYTDVSHSFVAHGRRTFGTYPNLRFAVLDIETDPVAQGFPAYDADLVVCANVLHATRSIDSTLRNARRLLAPGGVLAFTEATTDLEVLALTFGLLEGWHAYRDPAARIPHSPLLSEQQWRAALSAAGFSGIRAWGPGLSEDPEPSFRLLAAVSAAAPADGRSGTDVAPEPAQTAATGASTWAAHTPARGSQHTGAVPQMAQAAATGASTQTVGNSALGAQRIGVVPEPARASAVSSSTQIAHIPAREAERIGLESTQTDVGASEQFAEDSVPAVERIVSEPARTATAPASAAAVSALEAELIGLVADGLGVAHSEVRAELPLSEYGVDSILAVKIIDRVNARYGLALRPTVVFDHPSVRLLSRRMAEDGATATSTPTTQPTDSAPSRMSSAARPSASSPKTVGAPSAYSAPTEGPSERSASMDIAIIGMSGEFPGAANLAEFWRNLAAGHDSVTEVPASRWPVADYFRPGPATPGKTYSKWGGFLDGVDQFDPAFFDLVPAEADYMDPQQRLFLEHSWLALEDAAIDPKSLRRKRCGVFAGSPGSDYATLLRNRAAVGSHHMFTGNSPAILPARVAYHLDLTGPCLGLDTACSSALVALHQACRSVASGESELALAGGVAVFVTPEYHLLASSMGMLSPRGRCASFGADADGFVIAEGAGVVVLKPLAAAERDGDPIHGVIRGIGVNHDGRTNGITAPSVRSQTELELAVYRDGGIDPATIGYVETHGTGTRLGDPIEIEALTAAFRHYTDAVAAIPVGSVKSNIGHASHAAGMASLFKVLLAMRAGQVPPSLHVASVNPLLGLDQSPFFVNTALREWSGPRRAAISSFGFSGTNAHVVVDAAPIADATRPHVPGGPQLIVLSARSATSLTRMARTLRRHLAANPDLVPADIARTLAHGRSGFEHRLAIVADSLDAIAARLAAFAEGDRPAGVFTGVTDVVTDRVGATVLGDPVAAAQQWVEGGHVEYAGWTDPAARRIHLPGYEFDRERCWVPEEAGAASSTHATGLPPGASGADVAAASRTVAAAEGFAVSDTAAAPTVSTPEAVSAPPTPSQGAAVPEDVSDRSTLAARVVAGVVTPADAGSAPPLPVQAHTEAASTAPLWRTAETYLKGLLAEYCRLAPDRIRTRIPLQDYGIDSVLISKMNDRLETDFGPLPSTLFFEYQTIRDLAGYLADEHAPRVAALASGLASGAAFGSAAASAHVMAGSVHVDVAHTAPTVAHAAPADPAIEASHRAPVPAQTMATGPAASASAPAQRPIGDDSDDDIAVIGMAGRFPMAGDIEEFWANLVAGRDCIVEVPPQRWDHREYLSDDPDEPGTTYARWGGFIDDVDKFDARFFGITPKDAEEMDPQQRLFLETSWAALEDAGYTPDRVRASAASRGLLDAGVFAGVGYAEYQAFVGVPISGYFAVANRVSYHFGFSGPSLAVDTACSASLTALHLACESLRRGESAYALAGGVNVSIHPGKYLLLGYGRWASTDGRCRSFGAGGDGYVPGEGVVTLVLKPLRHARADGDRVYGVIRGSAINHGGRTNGFTVPNPAAQADLIGRALTTARVDAGDIGYVEAHGTGTALGDPIEIAALSKAYRRSTTERGYCGIGSAKSSVGHLEAAAGAAGVVKALLQLRHDTMAPNLHSDPPNPGIDFAATPFRIIDQPTAWPRPEDGQPRITAVSSFGAGGSNAHVILADADPIASTPEDGQPRLVVLSARDADRLTELATRVARRLHEHPVPLPDVAWTLAVGRTAFQHRLAVVAASTAELVELLYGAAASDTPTPAEGMLIFRGVARTHRELDELPGESDADRTEVRALLRSGNLPRVAELWAGGWTVDWEQSYERPFGRIVSLPGYPFARRRYWIVPEDYRRRSHPAAPQLVAKTVVAHENDPADSWRRNGHSTNGAAAQEILRADPTTPELLAPDTATTPSTITEPATGITEPAGVTSPNRHAEPAEIVASSGTTAVRPGNAELAGDGFDTALRDQLSEQIRDIFADLTKTDPAELDLDAEFADFGFDSVATVRMLNRLMKHYDVKIPAESTELYPTIASLSEYLVAEGIITGGTHADAPRATETAAAAETQQHIPPVTMDAPIPVRSVFITGVTGVLGGKLLHDLLSDTDVRVTCLVRGKTVDAAERRIKHFLGTYDPDGTLDKAFADRVTTVLGDVSSERLGLDEVTWRRLADEVDLTIHAAGRTTLVTFYDALAPINVEGTRRAVEFALRSRGKYLVYVSSFSALGDRLNFNNPPFTERDLELGQGYDHLPYQQTKYESEKLIRAASEQGLLWDIVRPGNIMGDSRTGRYPFSEVSVKGAYYDILKTMIEAGETMLTPVHWDISPVDYVSAAMVHIALRRPTYRETYHLTNPDIRRYYDVVRYVQRAGYEVSLVPLEEFHRRATDRQIYRLGTDEVYDSQTLEMFKYGIELFGTIHYEESSYADCAYTRRVLGAAGIDCPPTEELVRVYLAHCAEIGYLPAPRTAESTAEVLR</sequence>
<dbReference type="Pfam" id="PF22336">
    <property type="entry name" value="RhiE-like_linker"/>
    <property type="match status" value="1"/>
</dbReference>
<dbReference type="SUPFAM" id="SSF53335">
    <property type="entry name" value="S-adenosyl-L-methionine-dependent methyltransferases"/>
    <property type="match status" value="1"/>
</dbReference>
<feature type="region of interest" description="Disordered" evidence="10">
    <location>
        <begin position="2239"/>
        <end position="2291"/>
    </location>
</feature>
<dbReference type="CDD" id="cd02440">
    <property type="entry name" value="AdoMet_MTases"/>
    <property type="match status" value="1"/>
</dbReference>
<dbReference type="EMBL" id="JADLQX010000018">
    <property type="protein sequence ID" value="MBF6300450.1"/>
    <property type="molecule type" value="Genomic_DNA"/>
</dbReference>
<dbReference type="PROSITE" id="PS00012">
    <property type="entry name" value="PHOSPHOPANTETHEINE"/>
    <property type="match status" value="2"/>
</dbReference>
<accession>A0ABS0CVA3</accession>
<feature type="compositionally biased region" description="Low complexity" evidence="10">
    <location>
        <begin position="297"/>
        <end position="319"/>
    </location>
</feature>
<evidence type="ECO:0000256" key="3">
    <source>
        <dbReference type="ARBA" id="ARBA00022450"/>
    </source>
</evidence>
<dbReference type="InterPro" id="IPR054514">
    <property type="entry name" value="RhiE-like_linker"/>
</dbReference>
<evidence type="ECO:0000256" key="2">
    <source>
        <dbReference type="ARBA" id="ARBA00004792"/>
    </source>
</evidence>
<evidence type="ECO:0000259" key="11">
    <source>
        <dbReference type="PROSITE" id="PS50075"/>
    </source>
</evidence>
<dbReference type="Pfam" id="PF21089">
    <property type="entry name" value="PKS_DH_N"/>
    <property type="match status" value="1"/>
</dbReference>
<dbReference type="InterPro" id="IPR029063">
    <property type="entry name" value="SAM-dependent_MTases_sf"/>
</dbReference>
<dbReference type="Pfam" id="PF14765">
    <property type="entry name" value="PS-DH"/>
    <property type="match status" value="1"/>
</dbReference>
<dbReference type="InterPro" id="IPR014031">
    <property type="entry name" value="Ketoacyl_synth_C"/>
</dbReference>
<keyword evidence="3" id="KW-0596">Phosphopantetheine</keyword>
<dbReference type="InterPro" id="IPR036291">
    <property type="entry name" value="NAD(P)-bd_dom_sf"/>
</dbReference>
<evidence type="ECO:0000256" key="9">
    <source>
        <dbReference type="PROSITE-ProRule" id="PRU01363"/>
    </source>
</evidence>
<dbReference type="Pfam" id="PF22621">
    <property type="entry name" value="CurL-like_PKS_C"/>
    <property type="match status" value="2"/>
</dbReference>
<dbReference type="InterPro" id="IPR013120">
    <property type="entry name" value="FAR_NAD-bd"/>
</dbReference>
<dbReference type="SMART" id="SM00826">
    <property type="entry name" value="PKS_DH"/>
    <property type="match status" value="1"/>
</dbReference>
<dbReference type="CDD" id="cd00833">
    <property type="entry name" value="PKS"/>
    <property type="match status" value="3"/>
</dbReference>
<dbReference type="InterPro" id="IPR006162">
    <property type="entry name" value="Ppantetheine_attach_site"/>
</dbReference>
<dbReference type="InterPro" id="IPR016039">
    <property type="entry name" value="Thiolase-like"/>
</dbReference>
<dbReference type="InterPro" id="IPR013968">
    <property type="entry name" value="PKS_KR"/>
</dbReference>
<organism evidence="14 15">
    <name type="scientific">Nocardia amamiensis</name>
    <dbReference type="NCBI Taxonomy" id="404578"/>
    <lineage>
        <taxon>Bacteria</taxon>
        <taxon>Bacillati</taxon>
        <taxon>Actinomycetota</taxon>
        <taxon>Actinomycetes</taxon>
        <taxon>Mycobacteriales</taxon>
        <taxon>Nocardiaceae</taxon>
        <taxon>Nocardia</taxon>
    </lineage>
</organism>
<dbReference type="Gene3D" id="1.10.1200.10">
    <property type="entry name" value="ACP-like"/>
    <property type="match status" value="4"/>
</dbReference>
<feature type="region of interest" description="Disordered" evidence="10">
    <location>
        <begin position="1064"/>
        <end position="1084"/>
    </location>
</feature>
<dbReference type="InterPro" id="IPR049900">
    <property type="entry name" value="PKS_mFAS_DH"/>
</dbReference>
<name>A0ABS0CVA3_9NOCA</name>
<feature type="region of interest" description="Disordered" evidence="10">
    <location>
        <begin position="435"/>
        <end position="597"/>
    </location>
</feature>
<comment type="caution">
    <text evidence="14">The sequence shown here is derived from an EMBL/GenBank/DDBJ whole genome shotgun (WGS) entry which is preliminary data.</text>
</comment>
<dbReference type="Gene3D" id="3.40.50.150">
    <property type="entry name" value="Vaccinia Virus protein VP39"/>
    <property type="match status" value="1"/>
</dbReference>
<dbReference type="Gene3D" id="1.10.1240.100">
    <property type="match status" value="3"/>
</dbReference>
<evidence type="ECO:0000259" key="13">
    <source>
        <dbReference type="PROSITE" id="PS52019"/>
    </source>
</evidence>
<dbReference type="InterPro" id="IPR050091">
    <property type="entry name" value="PKS_NRPS_Biosynth_Enz"/>
</dbReference>
<dbReference type="SMART" id="SM00823">
    <property type="entry name" value="PKS_PP"/>
    <property type="match status" value="4"/>
</dbReference>
<evidence type="ECO:0000259" key="12">
    <source>
        <dbReference type="PROSITE" id="PS52004"/>
    </source>
</evidence>
<feature type="active site" description="Proton donor; for dehydratase activity" evidence="9">
    <location>
        <position position="191"/>
    </location>
</feature>
<dbReference type="Proteomes" id="UP000702209">
    <property type="component" value="Unassembled WGS sequence"/>
</dbReference>
<dbReference type="SMART" id="SM00822">
    <property type="entry name" value="PKS_KR"/>
    <property type="match status" value="1"/>
</dbReference>
<dbReference type="PROSITE" id="PS50075">
    <property type="entry name" value="CARRIER"/>
    <property type="match status" value="3"/>
</dbReference>
<dbReference type="RefSeq" id="WP_195131695.1">
    <property type="nucleotide sequence ID" value="NZ_JADLQX010000018.1"/>
</dbReference>
<evidence type="ECO:0000256" key="8">
    <source>
        <dbReference type="ARBA" id="ARBA00023268"/>
    </source>
</evidence>
<dbReference type="InterPro" id="IPR049551">
    <property type="entry name" value="PKS_DH_C"/>
</dbReference>
<dbReference type="InterPro" id="IPR014030">
    <property type="entry name" value="Ketoacyl_synth_N"/>
</dbReference>
<evidence type="ECO:0000256" key="10">
    <source>
        <dbReference type="SAM" id="MobiDB-lite"/>
    </source>
</evidence>
<feature type="domain" description="Carrier" evidence="11">
    <location>
        <begin position="3847"/>
        <end position="3924"/>
    </location>
</feature>
<keyword evidence="8" id="KW-0511">Multifunctional enzyme</keyword>
<comment type="subcellular location">
    <subcellularLocation>
        <location evidence="1">Cytoplasm</location>
    </subcellularLocation>
</comment>
<feature type="domain" description="Ketosynthase family 3 (KS3)" evidence="12">
    <location>
        <begin position="3138"/>
        <end position="3561"/>
    </location>
</feature>
<dbReference type="SUPFAM" id="SSF53901">
    <property type="entry name" value="Thiolase-like"/>
    <property type="match status" value="3"/>
</dbReference>
<evidence type="ECO:0000313" key="14">
    <source>
        <dbReference type="EMBL" id="MBF6300450.1"/>
    </source>
</evidence>
<feature type="compositionally biased region" description="Low complexity" evidence="10">
    <location>
        <begin position="1064"/>
        <end position="1075"/>
    </location>
</feature>
<feature type="domain" description="Ketosynthase family 3 (KS3)" evidence="12">
    <location>
        <begin position="2295"/>
        <end position="2716"/>
    </location>
</feature>
<dbReference type="Gene3D" id="3.40.47.10">
    <property type="match status" value="3"/>
</dbReference>
<dbReference type="Pfam" id="PF07993">
    <property type="entry name" value="NAD_binding_4"/>
    <property type="match status" value="1"/>
</dbReference>
<dbReference type="Pfam" id="PF08242">
    <property type="entry name" value="Methyltransf_12"/>
    <property type="match status" value="1"/>
</dbReference>
<dbReference type="PANTHER" id="PTHR43775">
    <property type="entry name" value="FATTY ACID SYNTHASE"/>
    <property type="match status" value="1"/>
</dbReference>
<feature type="domain" description="PKS/mFAS DH" evidence="13">
    <location>
        <begin position="1"/>
        <end position="276"/>
    </location>
</feature>
<feature type="domain" description="Carrier" evidence="11">
    <location>
        <begin position="347"/>
        <end position="421"/>
    </location>
</feature>
<feature type="domain" description="Ketosynthase family 3 (KS3)" evidence="12">
    <location>
        <begin position="1086"/>
        <end position="1511"/>
    </location>
</feature>
<dbReference type="Pfam" id="PF00550">
    <property type="entry name" value="PP-binding"/>
    <property type="match status" value="4"/>
</dbReference>
<dbReference type="InterPro" id="IPR013217">
    <property type="entry name" value="Methyltransf_12"/>
</dbReference>
<dbReference type="InterPro" id="IPR018201">
    <property type="entry name" value="Ketoacyl_synth_AS"/>
</dbReference>
<dbReference type="CDD" id="cd08953">
    <property type="entry name" value="KR_2_SDR_x"/>
    <property type="match status" value="1"/>
</dbReference>